<dbReference type="PROSITE" id="PS50905">
    <property type="entry name" value="FERRITIN_LIKE"/>
    <property type="match status" value="1"/>
</dbReference>
<evidence type="ECO:0000313" key="2">
    <source>
        <dbReference type="EMBL" id="MBR1369036.1"/>
    </source>
</evidence>
<evidence type="ECO:0000313" key="3">
    <source>
        <dbReference type="Proteomes" id="UP000730161"/>
    </source>
</evidence>
<dbReference type="InterPro" id="IPR012347">
    <property type="entry name" value="Ferritin-like"/>
</dbReference>
<dbReference type="Gene3D" id="1.20.1260.10">
    <property type="match status" value="1"/>
</dbReference>
<dbReference type="CDD" id="cd01041">
    <property type="entry name" value="Rubrerythrin"/>
    <property type="match status" value="1"/>
</dbReference>
<accession>A0A8J7W7C4</accession>
<dbReference type="GO" id="GO:0046872">
    <property type="term" value="F:metal ion binding"/>
    <property type="evidence" value="ECO:0007669"/>
    <property type="project" value="InterPro"/>
</dbReference>
<dbReference type="GO" id="GO:0016491">
    <property type="term" value="F:oxidoreductase activity"/>
    <property type="evidence" value="ECO:0007669"/>
    <property type="project" value="InterPro"/>
</dbReference>
<dbReference type="Proteomes" id="UP000730161">
    <property type="component" value="Unassembled WGS sequence"/>
</dbReference>
<dbReference type="PANTHER" id="PTHR33746:SF4">
    <property type="entry name" value="RUBRERYTHRIN"/>
    <property type="match status" value="1"/>
</dbReference>
<dbReference type="InterPro" id="IPR003251">
    <property type="entry name" value="Rr_diiron-bd_dom"/>
</dbReference>
<dbReference type="Pfam" id="PF02915">
    <property type="entry name" value="Rubrerythrin"/>
    <property type="match status" value="1"/>
</dbReference>
<dbReference type="SUPFAM" id="SSF47240">
    <property type="entry name" value="Ferritin-like"/>
    <property type="match status" value="1"/>
</dbReference>
<name>A0A8J7W7C4_9EURY</name>
<keyword evidence="3" id="KW-1185">Reference proteome</keyword>
<dbReference type="OrthoDB" id="45654at2157"/>
<dbReference type="InterPro" id="IPR009078">
    <property type="entry name" value="Ferritin-like_SF"/>
</dbReference>
<dbReference type="InterPro" id="IPR009040">
    <property type="entry name" value="Ferritin-like_diiron"/>
</dbReference>
<feature type="domain" description="Ferritin-like diiron" evidence="1">
    <location>
        <begin position="1"/>
        <end position="127"/>
    </location>
</feature>
<proteinExistence type="predicted"/>
<evidence type="ECO:0000259" key="1">
    <source>
        <dbReference type="PROSITE" id="PS50905"/>
    </source>
</evidence>
<organism evidence="2 3">
    <name type="scientific">Methanocalculus chunghsingensis</name>
    <dbReference type="NCBI Taxonomy" id="156457"/>
    <lineage>
        <taxon>Archaea</taxon>
        <taxon>Methanobacteriati</taxon>
        <taxon>Methanobacteriota</taxon>
        <taxon>Stenosarchaea group</taxon>
        <taxon>Methanomicrobia</taxon>
        <taxon>Methanomicrobiales</taxon>
        <taxon>Methanocalculaceae</taxon>
        <taxon>Methanocalculus</taxon>
    </lineage>
</organism>
<dbReference type="Gene3D" id="2.20.28.10">
    <property type="match status" value="1"/>
</dbReference>
<reference evidence="2" key="1">
    <citation type="submission" date="2014-12" db="EMBL/GenBank/DDBJ databases">
        <authorList>
            <person name="Huang H.-H."/>
            <person name="Chen S.-C."/>
            <person name="Lai M.-C."/>
        </authorList>
    </citation>
    <scope>NUCLEOTIDE SEQUENCE</scope>
    <source>
        <strain evidence="2">K1F9705b</strain>
    </source>
</reference>
<dbReference type="AlphaFoldDB" id="A0A8J7W7C4"/>
<dbReference type="PANTHER" id="PTHR33746">
    <property type="entry name" value="RUBRERYTHRIN"/>
    <property type="match status" value="1"/>
</dbReference>
<dbReference type="SUPFAM" id="SSF57802">
    <property type="entry name" value="Rubredoxin-like"/>
    <property type="match status" value="1"/>
</dbReference>
<gene>
    <name evidence="2" type="ORF">RJ53_05780</name>
</gene>
<protein>
    <submittedName>
        <fullName evidence="2">Rubrerythrin</fullName>
    </submittedName>
</protein>
<comment type="caution">
    <text evidence="2">The sequence shown here is derived from an EMBL/GenBank/DDBJ whole genome shotgun (WGS) entry which is preliminary data.</text>
</comment>
<sequence length="166" mass="17991">MATEQDIMEAFAGESQANRKYAIFAEKAKEDGYANVARLFRAASQAEEIHARRLLRVAGLIKSTADNLSGGIEGETHEFTTMYPEFIKRAGEEGRKDAEITFTHAMKAEEVHAGLYKDALEAVTKGDDLVVKDVRLCPVCGNIALGDVPEKCPICGVPGAGFLTVE</sequence>
<dbReference type="EMBL" id="JWHL01000007">
    <property type="protein sequence ID" value="MBR1369036.1"/>
    <property type="molecule type" value="Genomic_DNA"/>
</dbReference>
<dbReference type="InterPro" id="IPR052753">
    <property type="entry name" value="Rbr2/Nigerythrin"/>
</dbReference>
<dbReference type="RefSeq" id="WP_211530707.1">
    <property type="nucleotide sequence ID" value="NZ_JWHL01000007.1"/>
</dbReference>